<dbReference type="AlphaFoldDB" id="A0A9P4PQF1"/>
<dbReference type="Proteomes" id="UP000799764">
    <property type="component" value="Unassembled WGS sequence"/>
</dbReference>
<dbReference type="OrthoDB" id="10658982at2759"/>
<sequence>MSTQSQLPATTKRLTLYCPSLDRTVKDFLITPSADFDQFLLELRAAFVSNLSDIANAQYILVTTIAFSTPPRAKQEPSVVFWERADDAYKLPRPQRYALLRALATHDRKSHTPTPLRLSIPAASIRAQLASIRAYPHRNEEECKEAMQRNWAMSFAAMCEFEPGAWARDGEEEAEVWGFLVLLSDMTVAQGLLARRLVLGAVQDRVGKKGGGQVEGKGEKRGEGKRR</sequence>
<accession>A0A9P4PQF1</accession>
<protein>
    <submittedName>
        <fullName evidence="2">Uncharacterized protein</fullName>
    </submittedName>
</protein>
<organism evidence="2 3">
    <name type="scientific">Karstenula rhodostoma CBS 690.94</name>
    <dbReference type="NCBI Taxonomy" id="1392251"/>
    <lineage>
        <taxon>Eukaryota</taxon>
        <taxon>Fungi</taxon>
        <taxon>Dikarya</taxon>
        <taxon>Ascomycota</taxon>
        <taxon>Pezizomycotina</taxon>
        <taxon>Dothideomycetes</taxon>
        <taxon>Pleosporomycetidae</taxon>
        <taxon>Pleosporales</taxon>
        <taxon>Massarineae</taxon>
        <taxon>Didymosphaeriaceae</taxon>
        <taxon>Karstenula</taxon>
    </lineage>
</organism>
<evidence type="ECO:0000256" key="1">
    <source>
        <dbReference type="SAM" id="MobiDB-lite"/>
    </source>
</evidence>
<proteinExistence type="predicted"/>
<keyword evidence="3" id="KW-1185">Reference proteome</keyword>
<feature type="region of interest" description="Disordered" evidence="1">
    <location>
        <begin position="207"/>
        <end position="227"/>
    </location>
</feature>
<comment type="caution">
    <text evidence="2">The sequence shown here is derived from an EMBL/GenBank/DDBJ whole genome shotgun (WGS) entry which is preliminary data.</text>
</comment>
<evidence type="ECO:0000313" key="3">
    <source>
        <dbReference type="Proteomes" id="UP000799764"/>
    </source>
</evidence>
<gene>
    <name evidence="2" type="ORF">P171DRAFT_507053</name>
</gene>
<dbReference type="EMBL" id="MU001494">
    <property type="protein sequence ID" value="KAF2449410.1"/>
    <property type="molecule type" value="Genomic_DNA"/>
</dbReference>
<reference evidence="2" key="1">
    <citation type="journal article" date="2020" name="Stud. Mycol.">
        <title>101 Dothideomycetes genomes: a test case for predicting lifestyles and emergence of pathogens.</title>
        <authorList>
            <person name="Haridas S."/>
            <person name="Albert R."/>
            <person name="Binder M."/>
            <person name="Bloem J."/>
            <person name="Labutti K."/>
            <person name="Salamov A."/>
            <person name="Andreopoulos B."/>
            <person name="Baker S."/>
            <person name="Barry K."/>
            <person name="Bills G."/>
            <person name="Bluhm B."/>
            <person name="Cannon C."/>
            <person name="Castanera R."/>
            <person name="Culley D."/>
            <person name="Daum C."/>
            <person name="Ezra D."/>
            <person name="Gonzalez J."/>
            <person name="Henrissat B."/>
            <person name="Kuo A."/>
            <person name="Liang C."/>
            <person name="Lipzen A."/>
            <person name="Lutzoni F."/>
            <person name="Magnuson J."/>
            <person name="Mondo S."/>
            <person name="Nolan M."/>
            <person name="Ohm R."/>
            <person name="Pangilinan J."/>
            <person name="Park H.-J."/>
            <person name="Ramirez L."/>
            <person name="Alfaro M."/>
            <person name="Sun H."/>
            <person name="Tritt A."/>
            <person name="Yoshinaga Y."/>
            <person name="Zwiers L.-H."/>
            <person name="Turgeon B."/>
            <person name="Goodwin S."/>
            <person name="Spatafora J."/>
            <person name="Crous P."/>
            <person name="Grigoriev I."/>
        </authorList>
    </citation>
    <scope>NUCLEOTIDE SEQUENCE</scope>
    <source>
        <strain evidence="2">CBS 690.94</strain>
    </source>
</reference>
<feature type="compositionally biased region" description="Basic and acidic residues" evidence="1">
    <location>
        <begin position="216"/>
        <end position="227"/>
    </location>
</feature>
<evidence type="ECO:0000313" key="2">
    <source>
        <dbReference type="EMBL" id="KAF2449410.1"/>
    </source>
</evidence>
<name>A0A9P4PQF1_9PLEO</name>